<dbReference type="STRING" id="1817772.A2527_04170"/>
<name>A0A1F6GF91_9PROT</name>
<evidence type="ECO:0000313" key="4">
    <source>
        <dbReference type="Proteomes" id="UP000178449"/>
    </source>
</evidence>
<reference evidence="3 4" key="1">
    <citation type="journal article" date="2016" name="Nat. Commun.">
        <title>Thousands of microbial genomes shed light on interconnected biogeochemical processes in an aquifer system.</title>
        <authorList>
            <person name="Anantharaman K."/>
            <person name="Brown C.T."/>
            <person name="Hug L.A."/>
            <person name="Sharon I."/>
            <person name="Castelle C.J."/>
            <person name="Probst A.J."/>
            <person name="Thomas B.C."/>
            <person name="Singh A."/>
            <person name="Wilkins M.J."/>
            <person name="Karaoz U."/>
            <person name="Brodie E.L."/>
            <person name="Williams K.H."/>
            <person name="Hubbard S.S."/>
            <person name="Banfield J.F."/>
        </authorList>
    </citation>
    <scope>NUCLEOTIDE SEQUENCE [LARGE SCALE GENOMIC DNA]</scope>
</reference>
<comment type="caution">
    <text evidence="3">The sequence shown here is derived from an EMBL/GenBank/DDBJ whole genome shotgun (WGS) entry which is preliminary data.</text>
</comment>
<evidence type="ECO:0000256" key="1">
    <source>
        <dbReference type="ARBA" id="ARBA00006817"/>
    </source>
</evidence>
<sequence length="165" mass="19123">MLSIEGFKITRRFKLPRSRLFELWTQIEHLKNWSGPKGCTVRYPKAELRPGGIVHYAMQTLEMGEMWGMMKYREILPPERLVYEQWFSNEAGEVENHPLAPDWPKAMLTTILFEEVGPQETELTLLWNPLDASLAECAVFEANKPSMSQGWGGSFEVLEEYLKTL</sequence>
<evidence type="ECO:0000259" key="2">
    <source>
        <dbReference type="Pfam" id="PF08327"/>
    </source>
</evidence>
<evidence type="ECO:0000313" key="3">
    <source>
        <dbReference type="EMBL" id="OGG96776.1"/>
    </source>
</evidence>
<dbReference type="CDD" id="cd07814">
    <property type="entry name" value="SRPBCC_CalC_Aha1-like"/>
    <property type="match status" value="1"/>
</dbReference>
<comment type="similarity">
    <text evidence="1">Belongs to the AHA1 family.</text>
</comment>
<protein>
    <recommendedName>
        <fullName evidence="2">Activator of Hsp90 ATPase homologue 1/2-like C-terminal domain-containing protein</fullName>
    </recommendedName>
</protein>
<dbReference type="Pfam" id="PF08327">
    <property type="entry name" value="AHSA1"/>
    <property type="match status" value="1"/>
</dbReference>
<dbReference type="Proteomes" id="UP000178449">
    <property type="component" value="Unassembled WGS sequence"/>
</dbReference>
<feature type="domain" description="Activator of Hsp90 ATPase homologue 1/2-like C-terminal" evidence="2">
    <location>
        <begin position="15"/>
        <end position="163"/>
    </location>
</feature>
<dbReference type="AlphaFoldDB" id="A0A1F6GF91"/>
<proteinExistence type="inferred from homology"/>
<dbReference type="Gene3D" id="3.30.530.20">
    <property type="match status" value="1"/>
</dbReference>
<dbReference type="SUPFAM" id="SSF55961">
    <property type="entry name" value="Bet v1-like"/>
    <property type="match status" value="1"/>
</dbReference>
<dbReference type="InterPro" id="IPR013538">
    <property type="entry name" value="ASHA1/2-like_C"/>
</dbReference>
<gene>
    <name evidence="3" type="ORF">A2527_04170</name>
</gene>
<dbReference type="InterPro" id="IPR023393">
    <property type="entry name" value="START-like_dom_sf"/>
</dbReference>
<accession>A0A1F6GF91</accession>
<organism evidence="3 4">
    <name type="scientific">Candidatus Lambdaproteobacteria bacterium RIFOXYD2_FULL_50_16</name>
    <dbReference type="NCBI Taxonomy" id="1817772"/>
    <lineage>
        <taxon>Bacteria</taxon>
        <taxon>Pseudomonadati</taxon>
        <taxon>Pseudomonadota</taxon>
        <taxon>Candidatus Lambdaproteobacteria</taxon>
    </lineage>
</organism>
<dbReference type="EMBL" id="MFNE01000010">
    <property type="protein sequence ID" value="OGG96776.1"/>
    <property type="molecule type" value="Genomic_DNA"/>
</dbReference>